<name>A0A7U3UY31_9ACTN</name>
<sequence>MNLDHVFVCDDPALDFAATLRARRSARFEMFASPDRLDAWYVESGLVDAVSPARPADVERAKALREAVYALVTARRLGEEYAAGALAVLNAAARERPAAPQLTPEGRRTVATSGEALSVVARRAVELLGGPDVHLLKECGNPECTRVYVDRSRGTRRQWCGMASCGNRFKAAAYRARKAEGARAGA</sequence>
<reference evidence="2 3" key="3">
    <citation type="journal article" date="2011" name="Nat. Chem. Biol.">
        <title>Reveromycin A biosynthesis uses RevG and RevJ for stereospecific spiroacetal formation.</title>
        <authorList>
            <person name="Takahashi S."/>
            <person name="Toyoda A."/>
            <person name="Sekiyama Y."/>
            <person name="Takagi H."/>
            <person name="Nogawa T."/>
            <person name="Uramoto M."/>
            <person name="Suzuki R."/>
            <person name="Koshino H."/>
            <person name="Kumano T."/>
            <person name="Panthee S."/>
            <person name="Dairi T."/>
            <person name="Ishikawa J."/>
            <person name="Ikeda H."/>
            <person name="Sakaki Y."/>
            <person name="Osada H."/>
        </authorList>
    </citation>
    <scope>NUCLEOTIDE SEQUENCE [LARGE SCALE GENOMIC DNA]</scope>
    <source>
        <strain evidence="2 3">SN-593</strain>
    </source>
</reference>
<keyword evidence="3" id="KW-1185">Reference proteome</keyword>
<dbReference type="AlphaFoldDB" id="A0A7U3UY31"/>
<dbReference type="Pfam" id="PF11706">
    <property type="entry name" value="zf-CGNR"/>
    <property type="match status" value="1"/>
</dbReference>
<evidence type="ECO:0000313" key="2">
    <source>
        <dbReference type="EMBL" id="BBB00868.1"/>
    </source>
</evidence>
<dbReference type="InterPro" id="IPR021005">
    <property type="entry name" value="Znf_CGNR"/>
</dbReference>
<dbReference type="PANTHER" id="PTHR35525">
    <property type="entry name" value="BLL6575 PROTEIN"/>
    <property type="match status" value="1"/>
</dbReference>
<organism evidence="2 3">
    <name type="scientific">Actinacidiphila reveromycinica</name>
    <dbReference type="NCBI Taxonomy" id="659352"/>
    <lineage>
        <taxon>Bacteria</taxon>
        <taxon>Bacillati</taxon>
        <taxon>Actinomycetota</taxon>
        <taxon>Actinomycetes</taxon>
        <taxon>Kitasatosporales</taxon>
        <taxon>Streptomycetaceae</taxon>
        <taxon>Actinacidiphila</taxon>
    </lineage>
</organism>
<protein>
    <recommendedName>
        <fullName evidence="1">Zinc finger CGNR domain-containing protein</fullName>
    </recommendedName>
</protein>
<dbReference type="PANTHER" id="PTHR35525:SF3">
    <property type="entry name" value="BLL6575 PROTEIN"/>
    <property type="match status" value="1"/>
</dbReference>
<reference evidence="2 3" key="1">
    <citation type="journal article" date="2010" name="J. Bacteriol.">
        <title>Biochemical characterization of a novel indole prenyltransferase from Streptomyces sp. SN-593.</title>
        <authorList>
            <person name="Takahashi S."/>
            <person name="Takagi H."/>
            <person name="Toyoda A."/>
            <person name="Uramoto M."/>
            <person name="Nogawa T."/>
            <person name="Ueki M."/>
            <person name="Sakaki Y."/>
            <person name="Osada H."/>
        </authorList>
    </citation>
    <scope>NUCLEOTIDE SEQUENCE [LARGE SCALE GENOMIC DNA]</scope>
    <source>
        <strain evidence="2 3">SN-593</strain>
    </source>
</reference>
<dbReference type="RefSeq" id="WP_202236838.1">
    <property type="nucleotide sequence ID" value="NZ_AP018365.1"/>
</dbReference>
<feature type="domain" description="Zinc finger CGNR" evidence="1">
    <location>
        <begin position="136"/>
        <end position="178"/>
    </location>
</feature>
<dbReference type="EMBL" id="AP018365">
    <property type="protein sequence ID" value="BBB00868.1"/>
    <property type="molecule type" value="Genomic_DNA"/>
</dbReference>
<dbReference type="Proteomes" id="UP000595703">
    <property type="component" value="Chromosome"/>
</dbReference>
<dbReference type="SUPFAM" id="SSF160904">
    <property type="entry name" value="Jann2411-like"/>
    <property type="match status" value="1"/>
</dbReference>
<dbReference type="Pfam" id="PF07336">
    <property type="entry name" value="ABATE"/>
    <property type="match status" value="1"/>
</dbReference>
<evidence type="ECO:0000313" key="3">
    <source>
        <dbReference type="Proteomes" id="UP000595703"/>
    </source>
</evidence>
<proteinExistence type="predicted"/>
<accession>A0A7U3UY31</accession>
<reference evidence="2 3" key="4">
    <citation type="journal article" date="2020" name="Sci. Rep.">
        <title>beta-carboline chemical signals induce reveromycin production through a LuxR family regulator in Streptomyces sp. SN-593.</title>
        <authorList>
            <person name="Panthee S."/>
            <person name="Kito N."/>
            <person name="Hayashi T."/>
            <person name="Shimizu T."/>
            <person name="Ishikawa J."/>
            <person name="Hamamoto H."/>
            <person name="Osada H."/>
            <person name="Takahashi S."/>
        </authorList>
    </citation>
    <scope>NUCLEOTIDE SEQUENCE [LARGE SCALE GENOMIC DNA]</scope>
    <source>
        <strain evidence="2 3">SN-593</strain>
    </source>
</reference>
<dbReference type="Gene3D" id="1.10.3300.10">
    <property type="entry name" value="Jann2411-like domain"/>
    <property type="match status" value="1"/>
</dbReference>
<dbReference type="KEGG" id="arev:RVR_8046"/>
<dbReference type="InterPro" id="IPR010852">
    <property type="entry name" value="ABATE"/>
</dbReference>
<evidence type="ECO:0000259" key="1">
    <source>
        <dbReference type="Pfam" id="PF11706"/>
    </source>
</evidence>
<reference evidence="2 3" key="2">
    <citation type="journal article" date="2011" name="J. Antibiot.">
        <title>Furaquinocins I and J: novel polyketide isoprenoid hybrid compounds from Streptomyces reveromyceticus SN-593.</title>
        <authorList>
            <person name="Panthee S."/>
            <person name="Takahashi S."/>
            <person name="Takagi H."/>
            <person name="Nogawa T."/>
            <person name="Oowada E."/>
            <person name="Uramoto M."/>
            <person name="Osada H."/>
        </authorList>
    </citation>
    <scope>NUCLEOTIDE SEQUENCE [LARGE SCALE GENOMIC DNA]</scope>
    <source>
        <strain evidence="2 3">SN-593</strain>
    </source>
</reference>
<gene>
    <name evidence="2" type="ORF">RVR_8046</name>
</gene>
<dbReference type="InterPro" id="IPR023286">
    <property type="entry name" value="ABATE_dom_sf"/>
</dbReference>